<sequence length="66" mass="7266">MSNKKTSSRNLAEKEPLRAKRGISTPPSAALAAVFFDGKSILQRVEERIYGIQGKKGYPLSFLKNA</sequence>
<keyword evidence="3" id="KW-1185">Reference proteome</keyword>
<feature type="compositionally biased region" description="Polar residues" evidence="1">
    <location>
        <begin position="1"/>
        <end position="10"/>
    </location>
</feature>
<accession>A0A6H1WR44</accession>
<dbReference type="AlphaFoldDB" id="A0A6H1WR44"/>
<dbReference type="Proteomes" id="UP000501253">
    <property type="component" value="Chromosome"/>
</dbReference>
<name>A0A6H1WR44_9BACT</name>
<organism evidence="2 3">
    <name type="scientific">Thermosulfurimonas marina</name>
    <dbReference type="NCBI Taxonomy" id="2047767"/>
    <lineage>
        <taxon>Bacteria</taxon>
        <taxon>Pseudomonadati</taxon>
        <taxon>Thermodesulfobacteriota</taxon>
        <taxon>Thermodesulfobacteria</taxon>
        <taxon>Thermodesulfobacteriales</taxon>
        <taxon>Thermodesulfobacteriaceae</taxon>
        <taxon>Thermosulfurimonas</taxon>
    </lineage>
</organism>
<evidence type="ECO:0000313" key="2">
    <source>
        <dbReference type="EMBL" id="QJA05629.1"/>
    </source>
</evidence>
<dbReference type="EMBL" id="CP042909">
    <property type="protein sequence ID" value="QJA05629.1"/>
    <property type="molecule type" value="Genomic_DNA"/>
</dbReference>
<dbReference type="KEGG" id="tmai:FVE67_01920"/>
<evidence type="ECO:0000256" key="1">
    <source>
        <dbReference type="SAM" id="MobiDB-lite"/>
    </source>
</evidence>
<protein>
    <submittedName>
        <fullName evidence="2">Uncharacterized protein</fullName>
    </submittedName>
</protein>
<gene>
    <name evidence="2" type="ORF">FVE67_01920</name>
</gene>
<dbReference type="RefSeq" id="WP_168718992.1">
    <property type="nucleotide sequence ID" value="NZ_CP042909.1"/>
</dbReference>
<feature type="region of interest" description="Disordered" evidence="1">
    <location>
        <begin position="1"/>
        <end position="23"/>
    </location>
</feature>
<evidence type="ECO:0000313" key="3">
    <source>
        <dbReference type="Proteomes" id="UP000501253"/>
    </source>
</evidence>
<reference evidence="2 3" key="1">
    <citation type="submission" date="2019-08" db="EMBL/GenBank/DDBJ databases">
        <title>Complete genome sequence of Thermosulfurimonas marina SU872T, an anaerobic thermophilic chemolithoautotrophic bacterium isolated from a shallow marine hydrothermal vent.</title>
        <authorList>
            <person name="Allioux M."/>
            <person name="Jebbar M."/>
            <person name="Slobodkina G."/>
            <person name="Slobodkin A."/>
            <person name="Moalic Y."/>
            <person name="Frolova A."/>
            <person name="Shao Z."/>
            <person name="Alain K."/>
        </authorList>
    </citation>
    <scope>NUCLEOTIDE SEQUENCE [LARGE SCALE GENOMIC DNA]</scope>
    <source>
        <strain evidence="2 3">SU872</strain>
    </source>
</reference>
<proteinExistence type="predicted"/>